<organism evidence="2 3">
    <name type="scientific">Aureimonas altamirensis DSM 21988</name>
    <dbReference type="NCBI Taxonomy" id="1121026"/>
    <lineage>
        <taxon>Bacteria</taxon>
        <taxon>Pseudomonadati</taxon>
        <taxon>Pseudomonadota</taxon>
        <taxon>Alphaproteobacteria</taxon>
        <taxon>Hyphomicrobiales</taxon>
        <taxon>Aurantimonadaceae</taxon>
        <taxon>Aureimonas</taxon>
    </lineage>
</organism>
<dbReference type="SUPFAM" id="SSF56672">
    <property type="entry name" value="DNA/RNA polymerases"/>
    <property type="match status" value="1"/>
</dbReference>
<gene>
    <name evidence="2" type="ORF">SAMN02745911_3281</name>
</gene>
<dbReference type="PROSITE" id="PS50878">
    <property type="entry name" value="RT_POL"/>
    <property type="match status" value="1"/>
</dbReference>
<evidence type="ECO:0000259" key="1">
    <source>
        <dbReference type="PROSITE" id="PS50878"/>
    </source>
</evidence>
<accession>A0ABY1IPG3</accession>
<dbReference type="InterPro" id="IPR000477">
    <property type="entry name" value="RT_dom"/>
</dbReference>
<dbReference type="InterPro" id="IPR043502">
    <property type="entry name" value="DNA/RNA_pol_sf"/>
</dbReference>
<feature type="domain" description="Reverse transcriptase" evidence="1">
    <location>
        <begin position="104"/>
        <end position="304"/>
    </location>
</feature>
<dbReference type="Pfam" id="PF00078">
    <property type="entry name" value="RVT_1"/>
    <property type="match status" value="1"/>
</dbReference>
<evidence type="ECO:0000313" key="2">
    <source>
        <dbReference type="EMBL" id="SHJ77440.1"/>
    </source>
</evidence>
<evidence type="ECO:0000313" key="3">
    <source>
        <dbReference type="Proteomes" id="UP000184290"/>
    </source>
</evidence>
<sequence>MEHKEVVLSRGHAKSNSEMIKIDINHFVRAALEIGHSGDNDTLPYDLDAGFVKEKAENLATLCFDLFQSIETGKVGKAVNFMNGLAIASERLLVPSGPHGFRITTKIHPFWNLYLNGLGLAIAEANESQRSCRAHSYRLASEGPGFFDRSSSWRTYKLATLDELGLDQEGSVVIQTDISSFYEHIYHHRLENVVKDLAPASTVATQIDRILSQLAAGRSFGLPVGGQCARILAEVMMTPIDQSLTDGGLVWHRYVDDYTLICPSRQEAYKALSNLSHTLADYGLSLNRSKTTILSAKHYRDFILAQLGDGEDASLALRELDLHFDPYSDSATAEYEKLKQSFKKIDISFLLDLEQEKSQPDAFVLAQIGRALKFQEPGVAVQLCATLLDPTNLDSFRASWSKIMRGVYSVRANGEFASIFDAIDNLLDHIPGATPHLLVPEANLLHYLRAIRFVRTNNRGAFVRRTYDATKSTSVRRACIDCWRHWRDRPSFTRLRNQWQNLGADEQRMLWLAAGAFGDEGEKSRKQLRGTLSQVWRLGIETITKGEFASFYEDWVHNAD</sequence>
<protein>
    <submittedName>
        <fullName evidence="2">Reverse transcriptase (RNA-dependent DNA polymerase)</fullName>
    </submittedName>
</protein>
<comment type="caution">
    <text evidence="2">The sequence shown here is derived from an EMBL/GenBank/DDBJ whole genome shotgun (WGS) entry which is preliminary data.</text>
</comment>
<keyword evidence="2" id="KW-0695">RNA-directed DNA polymerase</keyword>
<reference evidence="2 3" key="1">
    <citation type="submission" date="2016-11" db="EMBL/GenBank/DDBJ databases">
        <authorList>
            <person name="Varghese N."/>
            <person name="Submissions S."/>
        </authorList>
    </citation>
    <scope>NUCLEOTIDE SEQUENCE [LARGE SCALE GENOMIC DNA]</scope>
    <source>
        <strain evidence="2 3">DSM 21988</strain>
    </source>
</reference>
<keyword evidence="3" id="KW-1185">Reference proteome</keyword>
<keyword evidence="2" id="KW-0548">Nucleotidyltransferase</keyword>
<keyword evidence="2" id="KW-0808">Transferase</keyword>
<dbReference type="EMBL" id="FQZC01000004">
    <property type="protein sequence ID" value="SHJ77440.1"/>
    <property type="molecule type" value="Genomic_DNA"/>
</dbReference>
<dbReference type="Proteomes" id="UP000184290">
    <property type="component" value="Unassembled WGS sequence"/>
</dbReference>
<name>A0ABY1IPG3_9HYPH</name>
<dbReference type="GO" id="GO:0003964">
    <property type="term" value="F:RNA-directed DNA polymerase activity"/>
    <property type="evidence" value="ECO:0007669"/>
    <property type="project" value="UniProtKB-KW"/>
</dbReference>
<proteinExistence type="predicted"/>
<dbReference type="CDD" id="cd01646">
    <property type="entry name" value="RT_Bac_retron_I"/>
    <property type="match status" value="1"/>
</dbReference>